<reference evidence="2" key="1">
    <citation type="journal article" date="2018" name="Nat. Plants">
        <title>Whole-genome landscape of Medicago truncatula symbiotic genes.</title>
        <authorList>
            <person name="Pecrix Y."/>
            <person name="Staton S.E."/>
            <person name="Sallet E."/>
            <person name="Lelandais-Briere C."/>
            <person name="Moreau S."/>
            <person name="Carrere S."/>
            <person name="Blein T."/>
            <person name="Jardinaud M.F."/>
            <person name="Latrasse D."/>
            <person name="Zouine M."/>
            <person name="Zahm M."/>
            <person name="Kreplak J."/>
            <person name="Mayjonade B."/>
            <person name="Satge C."/>
            <person name="Perez M."/>
            <person name="Cauet S."/>
            <person name="Marande W."/>
            <person name="Chantry-Darmon C."/>
            <person name="Lopez-Roques C."/>
            <person name="Bouchez O."/>
            <person name="Berard A."/>
            <person name="Debelle F."/>
            <person name="Munos S."/>
            <person name="Bendahmane A."/>
            <person name="Berges H."/>
            <person name="Niebel A."/>
            <person name="Buitink J."/>
            <person name="Frugier F."/>
            <person name="Benhamed M."/>
            <person name="Crespi M."/>
            <person name="Gouzy J."/>
            <person name="Gamas P."/>
        </authorList>
    </citation>
    <scope>NUCLEOTIDE SEQUENCE [LARGE SCALE GENOMIC DNA]</scope>
    <source>
        <strain evidence="2">cv. Jemalong A17</strain>
    </source>
</reference>
<gene>
    <name evidence="1" type="ORF">MtrunA17_Chr7g0241431</name>
</gene>
<dbReference type="EMBL" id="PSQE01000007">
    <property type="protein sequence ID" value="RHN46363.1"/>
    <property type="molecule type" value="Genomic_DNA"/>
</dbReference>
<evidence type="ECO:0000313" key="1">
    <source>
        <dbReference type="EMBL" id="RHN46363.1"/>
    </source>
</evidence>
<dbReference type="Gramene" id="rna40845">
    <property type="protein sequence ID" value="RHN46363.1"/>
    <property type="gene ID" value="gene40845"/>
</dbReference>
<proteinExistence type="predicted"/>
<accession>A0A396H0X0</accession>
<comment type="caution">
    <text evidence="1">The sequence shown here is derived from an EMBL/GenBank/DDBJ whole genome shotgun (WGS) entry which is preliminary data.</text>
</comment>
<dbReference type="InterPro" id="IPR007750">
    <property type="entry name" value="DUF674"/>
</dbReference>
<name>A0A396H0X0_MEDTR</name>
<sequence length="453" mass="50349">MVDGKRNKVVYAEAGKDFVDALFSFLTLPLGTIARLAAKQSNIGAVTVGSLSSLHQSVADLDEQYLWTHACKEMLLKPRNSMEVYSQNMKLNIDDTEPMNYFLCQNRSCYCSSISGFLSTFRNQNCSCGRVMDRVVIPGSGLIQENGYVKETATFIICDDLYVMPNVIRTSVLDLLKLSILSNTPSTDFIFGNNNQFLHSNLRHQSEFVIGDVSPYEFRQMSVKVLVRRSTREVLYAEAEEDFADFLLSFLTFPLGGVLHMLQGFSSISCIDNLYTSMTALSSDRYLMSQDLKNKLVKPLCAAQFELRNQILPISAVSLPLYYCHTYQLNGVHGLRGPVPGTLTSTPKYMNDCITQQNTQLSFVDPKFCMSKSSNSGEYARGPSMFMVTDDLAVTPMSSVTALSYLISSNVPLSDLEEMVIRIGVTEGLSILKASLISTNGLSQIIRTNLVEL</sequence>
<dbReference type="PANTHER" id="PTHR33103">
    <property type="entry name" value="OS01G0153900 PROTEIN"/>
    <property type="match status" value="1"/>
</dbReference>
<dbReference type="AlphaFoldDB" id="A0A396H0X0"/>
<protein>
    <recommendedName>
        <fullName evidence="3">DUF674 family protein</fullName>
    </recommendedName>
</protein>
<dbReference type="PANTHER" id="PTHR33103:SF27">
    <property type="entry name" value="OS04G0594700 PROTEIN"/>
    <property type="match status" value="1"/>
</dbReference>
<evidence type="ECO:0008006" key="3">
    <source>
        <dbReference type="Google" id="ProtNLM"/>
    </source>
</evidence>
<evidence type="ECO:0000313" key="2">
    <source>
        <dbReference type="Proteomes" id="UP000265566"/>
    </source>
</evidence>
<dbReference type="Proteomes" id="UP000265566">
    <property type="component" value="Chromosome 7"/>
</dbReference>
<organism evidence="1 2">
    <name type="scientific">Medicago truncatula</name>
    <name type="common">Barrel medic</name>
    <name type="synonym">Medicago tribuloides</name>
    <dbReference type="NCBI Taxonomy" id="3880"/>
    <lineage>
        <taxon>Eukaryota</taxon>
        <taxon>Viridiplantae</taxon>
        <taxon>Streptophyta</taxon>
        <taxon>Embryophyta</taxon>
        <taxon>Tracheophyta</taxon>
        <taxon>Spermatophyta</taxon>
        <taxon>Magnoliopsida</taxon>
        <taxon>eudicotyledons</taxon>
        <taxon>Gunneridae</taxon>
        <taxon>Pentapetalae</taxon>
        <taxon>rosids</taxon>
        <taxon>fabids</taxon>
        <taxon>Fabales</taxon>
        <taxon>Fabaceae</taxon>
        <taxon>Papilionoideae</taxon>
        <taxon>50 kb inversion clade</taxon>
        <taxon>NPAAA clade</taxon>
        <taxon>Hologalegina</taxon>
        <taxon>IRL clade</taxon>
        <taxon>Trifolieae</taxon>
        <taxon>Medicago</taxon>
    </lineage>
</organism>
<dbReference type="Pfam" id="PF05056">
    <property type="entry name" value="DUF674"/>
    <property type="match status" value="1"/>
</dbReference>